<reference evidence="3" key="2">
    <citation type="submission" date="2025-09" db="UniProtKB">
        <authorList>
            <consortium name="Ensembl"/>
        </authorList>
    </citation>
    <scope>IDENTIFICATION</scope>
</reference>
<dbReference type="AlphaFoldDB" id="A0A8D0L224"/>
<organism evidence="3 4">
    <name type="scientific">Sphenodon punctatus</name>
    <name type="common">Tuatara</name>
    <name type="synonym">Hatteria punctata</name>
    <dbReference type="NCBI Taxonomy" id="8508"/>
    <lineage>
        <taxon>Eukaryota</taxon>
        <taxon>Metazoa</taxon>
        <taxon>Chordata</taxon>
        <taxon>Craniata</taxon>
        <taxon>Vertebrata</taxon>
        <taxon>Euteleostomi</taxon>
        <taxon>Lepidosauria</taxon>
        <taxon>Sphenodontia</taxon>
        <taxon>Sphenodontidae</taxon>
        <taxon>Sphenodon</taxon>
    </lineage>
</organism>
<dbReference type="InterPro" id="IPR031600">
    <property type="entry name" value="DUF4706"/>
</dbReference>
<evidence type="ECO:0000259" key="2">
    <source>
        <dbReference type="Pfam" id="PF15797"/>
    </source>
</evidence>
<dbReference type="OMA" id="EQSEFHS"/>
<accession>A0A8D0L224</accession>
<proteinExistence type="predicted"/>
<feature type="compositionally biased region" description="Basic and acidic residues" evidence="1">
    <location>
        <begin position="254"/>
        <end position="272"/>
    </location>
</feature>
<gene>
    <name evidence="3" type="primary">C1orf198</name>
</gene>
<dbReference type="Pfam" id="PF15797">
    <property type="entry name" value="DUF4706"/>
    <property type="match status" value="1"/>
</dbReference>
<dbReference type="Proteomes" id="UP000694392">
    <property type="component" value="Unplaced"/>
</dbReference>
<feature type="domain" description="DUF4706" evidence="2">
    <location>
        <begin position="48"/>
        <end position="155"/>
    </location>
</feature>
<feature type="compositionally biased region" description="Polar residues" evidence="1">
    <location>
        <begin position="222"/>
        <end position="237"/>
    </location>
</feature>
<evidence type="ECO:0000313" key="4">
    <source>
        <dbReference type="Proteomes" id="UP000694392"/>
    </source>
</evidence>
<feature type="region of interest" description="Disordered" evidence="1">
    <location>
        <begin position="222"/>
        <end position="272"/>
    </location>
</feature>
<evidence type="ECO:0000256" key="1">
    <source>
        <dbReference type="SAM" id="MobiDB-lite"/>
    </source>
</evidence>
<dbReference type="PANTHER" id="PTHR34394">
    <property type="entry name" value="SIMILAR TO RIKEN CDNA 2310022B05"/>
    <property type="match status" value="1"/>
</dbReference>
<dbReference type="PANTHER" id="PTHR34394:SF1">
    <property type="entry name" value="SIMILAR TO RIKEN CDNA 2310022B05"/>
    <property type="match status" value="1"/>
</dbReference>
<feature type="compositionally biased region" description="Polar residues" evidence="1">
    <location>
        <begin position="163"/>
        <end position="176"/>
    </location>
</feature>
<dbReference type="Ensembl" id="ENSSPUT00000003126.1">
    <property type="protein sequence ID" value="ENSSPUP00000002942.1"/>
    <property type="gene ID" value="ENSSPUG00000002255.1"/>
</dbReference>
<feature type="region of interest" description="Disordered" evidence="1">
    <location>
        <begin position="163"/>
        <end position="210"/>
    </location>
</feature>
<reference evidence="3" key="1">
    <citation type="submission" date="2025-08" db="UniProtKB">
        <authorList>
            <consortium name="Ensembl"/>
        </authorList>
    </citation>
    <scope>IDENTIFICATION</scope>
</reference>
<dbReference type="GO" id="GO:0005829">
    <property type="term" value="C:cytosol"/>
    <property type="evidence" value="ECO:0007669"/>
    <property type="project" value="Ensembl"/>
</dbReference>
<sequence length="351" mass="39340">MLIGYPRSILVCFGVQSMASMAAAIAASRTAVMNGNRPLDERERKRFSYFSSLSPMARKIMAEKERIRERYGPDWERLPPRQQDEIVDKCLVEPHIQARYAAHRGASRAPPPPCYPSLRLNSGQKVVHFGDEDITWQDEHSAPFSWETKSQMEFSIASLAIQEQSGVPSQNEQRQPVKTAPVVQAPKSTQGGKTPSSDGLMPTRKEEESSFWKINAERSKFEGQQSEFQSLTPSQIKSMEKGEKTLPSYYRQESGPKDTSKAEKPSIPKQEKIVPPILATTSIEWEKSRHSQPAVNTLQDVLLPEPPEKLVSAGMKNDDADGTSLSDLQTFGQVKTSNVILKTGFDFLDNW</sequence>
<feature type="compositionally biased region" description="Polar residues" evidence="1">
    <location>
        <begin position="186"/>
        <end position="197"/>
    </location>
</feature>
<name>A0A8D0L224_SPHPU</name>
<evidence type="ECO:0000313" key="3">
    <source>
        <dbReference type="Ensembl" id="ENSSPUP00000002942.1"/>
    </source>
</evidence>
<dbReference type="GeneTree" id="ENSGT00390000018361"/>
<protein>
    <submittedName>
        <fullName evidence="3">Chromosome 1 open reading frame 198</fullName>
    </submittedName>
</protein>
<keyword evidence="4" id="KW-1185">Reference proteome</keyword>